<dbReference type="EMBL" id="BGZK01001141">
    <property type="protein sequence ID" value="GBP72317.1"/>
    <property type="molecule type" value="Genomic_DNA"/>
</dbReference>
<sequence>MPIGYWQQQFSREVQVQRWFKNAIVGSSMRIRAIRGVLLKSIGFKSEGTEFDPEYGLFAPCLGASETTASRRSWTYHRIGDDGR</sequence>
<organism evidence="1 2">
    <name type="scientific">Eumeta variegata</name>
    <name type="common">Bagworm moth</name>
    <name type="synonym">Eumeta japonica</name>
    <dbReference type="NCBI Taxonomy" id="151549"/>
    <lineage>
        <taxon>Eukaryota</taxon>
        <taxon>Metazoa</taxon>
        <taxon>Ecdysozoa</taxon>
        <taxon>Arthropoda</taxon>
        <taxon>Hexapoda</taxon>
        <taxon>Insecta</taxon>
        <taxon>Pterygota</taxon>
        <taxon>Neoptera</taxon>
        <taxon>Endopterygota</taxon>
        <taxon>Lepidoptera</taxon>
        <taxon>Glossata</taxon>
        <taxon>Ditrysia</taxon>
        <taxon>Tineoidea</taxon>
        <taxon>Psychidae</taxon>
        <taxon>Oiketicinae</taxon>
        <taxon>Eumeta</taxon>
    </lineage>
</organism>
<name>A0A4C1YCW7_EUMVA</name>
<reference evidence="1 2" key="1">
    <citation type="journal article" date="2019" name="Commun. Biol.">
        <title>The bagworm genome reveals a unique fibroin gene that provides high tensile strength.</title>
        <authorList>
            <person name="Kono N."/>
            <person name="Nakamura H."/>
            <person name="Ohtoshi R."/>
            <person name="Tomita M."/>
            <person name="Numata K."/>
            <person name="Arakawa K."/>
        </authorList>
    </citation>
    <scope>NUCLEOTIDE SEQUENCE [LARGE SCALE GENOMIC DNA]</scope>
</reference>
<comment type="caution">
    <text evidence="1">The sequence shown here is derived from an EMBL/GenBank/DDBJ whole genome shotgun (WGS) entry which is preliminary data.</text>
</comment>
<accession>A0A4C1YCW7</accession>
<proteinExistence type="predicted"/>
<dbReference type="Proteomes" id="UP000299102">
    <property type="component" value="Unassembled WGS sequence"/>
</dbReference>
<dbReference type="AlphaFoldDB" id="A0A4C1YCW7"/>
<evidence type="ECO:0000313" key="1">
    <source>
        <dbReference type="EMBL" id="GBP72317.1"/>
    </source>
</evidence>
<keyword evidence="2" id="KW-1185">Reference proteome</keyword>
<protein>
    <submittedName>
        <fullName evidence="1">Uncharacterized protein</fullName>
    </submittedName>
</protein>
<evidence type="ECO:0000313" key="2">
    <source>
        <dbReference type="Proteomes" id="UP000299102"/>
    </source>
</evidence>
<gene>
    <name evidence="1" type="ORF">EVAR_90413_1</name>
</gene>